<feature type="region of interest" description="Disordered" evidence="1">
    <location>
        <begin position="19"/>
        <end position="48"/>
    </location>
</feature>
<dbReference type="InterPro" id="IPR021719">
    <property type="entry name" value="Prot_inh_I78"/>
</dbReference>
<dbReference type="EMBL" id="BSFE01000010">
    <property type="protein sequence ID" value="GLK53344.1"/>
    <property type="molecule type" value="Genomic_DNA"/>
</dbReference>
<reference evidence="3" key="1">
    <citation type="journal article" date="2014" name="Int. J. Syst. Evol. Microbiol.">
        <title>Complete genome sequence of Corynebacterium casei LMG S-19264T (=DSM 44701T), isolated from a smear-ripened cheese.</title>
        <authorList>
            <consortium name="US DOE Joint Genome Institute (JGI-PGF)"/>
            <person name="Walter F."/>
            <person name="Albersmeier A."/>
            <person name="Kalinowski J."/>
            <person name="Ruckert C."/>
        </authorList>
    </citation>
    <scope>NUCLEOTIDE SEQUENCE</scope>
    <source>
        <strain evidence="3">VKM B-1513</strain>
    </source>
</reference>
<comment type="caution">
    <text evidence="3">The sequence shown here is derived from an EMBL/GenBank/DDBJ whole genome shotgun (WGS) entry which is preliminary data.</text>
</comment>
<dbReference type="Proteomes" id="UP001143486">
    <property type="component" value="Unassembled WGS sequence"/>
</dbReference>
<evidence type="ECO:0000256" key="1">
    <source>
        <dbReference type="SAM" id="MobiDB-lite"/>
    </source>
</evidence>
<keyword evidence="2" id="KW-0732">Signal</keyword>
<protein>
    <recommendedName>
        <fullName evidence="5">Peptidase inhibitor I78 family protein</fullName>
    </recommendedName>
</protein>
<accession>A0A9W6IPQ8</accession>
<evidence type="ECO:0000313" key="4">
    <source>
        <dbReference type="Proteomes" id="UP001143486"/>
    </source>
</evidence>
<organism evidence="3 4">
    <name type="scientific">Maricaulis virginensis</name>
    <dbReference type="NCBI Taxonomy" id="144022"/>
    <lineage>
        <taxon>Bacteria</taxon>
        <taxon>Pseudomonadati</taxon>
        <taxon>Pseudomonadota</taxon>
        <taxon>Alphaproteobacteria</taxon>
        <taxon>Maricaulales</taxon>
        <taxon>Maricaulaceae</taxon>
        <taxon>Maricaulis</taxon>
    </lineage>
</organism>
<dbReference type="Pfam" id="PF11720">
    <property type="entry name" value="Inhibitor_I78"/>
    <property type="match status" value="1"/>
</dbReference>
<sequence>MKHAVLAALAALAVTACSSGGSGMGPSGPALPPPDMDGDMDGDIAAPDTSPCGATQMGYLVGQQVGEVDLDSLSGNIRLIYPDTAITEDYRPSRLNLDLAESGVILRPWCG</sequence>
<name>A0A9W6IPQ8_9PROT</name>
<evidence type="ECO:0000256" key="2">
    <source>
        <dbReference type="SAM" id="SignalP"/>
    </source>
</evidence>
<dbReference type="Gene3D" id="3.30.10.10">
    <property type="entry name" value="Trypsin Inhibitor V, subunit A"/>
    <property type="match status" value="1"/>
</dbReference>
<reference evidence="3" key="2">
    <citation type="submission" date="2023-01" db="EMBL/GenBank/DDBJ databases">
        <authorList>
            <person name="Sun Q."/>
            <person name="Evtushenko L."/>
        </authorList>
    </citation>
    <scope>NUCLEOTIDE SEQUENCE</scope>
    <source>
        <strain evidence="3">VKM B-1513</strain>
    </source>
</reference>
<dbReference type="RefSeq" id="WP_271187697.1">
    <property type="nucleotide sequence ID" value="NZ_BSFE01000010.1"/>
</dbReference>
<evidence type="ECO:0000313" key="3">
    <source>
        <dbReference type="EMBL" id="GLK53344.1"/>
    </source>
</evidence>
<keyword evidence="4" id="KW-1185">Reference proteome</keyword>
<evidence type="ECO:0008006" key="5">
    <source>
        <dbReference type="Google" id="ProtNLM"/>
    </source>
</evidence>
<proteinExistence type="predicted"/>
<feature type="chain" id="PRO_5040912231" description="Peptidase inhibitor I78 family protein" evidence="2">
    <location>
        <begin position="19"/>
        <end position="111"/>
    </location>
</feature>
<dbReference type="AlphaFoldDB" id="A0A9W6IPQ8"/>
<gene>
    <name evidence="3" type="ORF">GCM10017621_28520</name>
</gene>
<feature type="signal peptide" evidence="2">
    <location>
        <begin position="1"/>
        <end position="18"/>
    </location>
</feature>
<dbReference type="PROSITE" id="PS51257">
    <property type="entry name" value="PROKAR_LIPOPROTEIN"/>
    <property type="match status" value="1"/>
</dbReference>